<sequence>MPRSARPVHAVLVAVVAAAGLAALPVTAATAEAAAPPDFSSSFEPSDPQPTWQDTVDTDAAGKPRASGVNGANGTAIPGDIRGKVTDVTASSENTDGGEVAANLVDGTTDTKWLSWDPAAWAQVTLSEPTLITHYAISSANDFAGRDPQDWTLQGSSDAKSWTDLDKQSGQTFENRLQQKDYKLAAPSAPFKYYRLNVTRNHGDTALQLSELLLANDDPAPPPLPNMRSFVDSGPTSGYTNKNRVGFTGKKAFRYSGSQTVAGHGWSYNKIFDVNIPVVASTELSYKVQPQFVTGDLKYPSTNVAIDLAFTDGTYLSSLGATDQYGFPLSPQGQGASKVLYANQWNLVRSAIGTAAQGKTIARILVGYDNPNGPGTFQGWLDDVKVSATPTPPASTRPSDNVLTTRGTLANSTFSRGNNFPATAVPHGFNFWTPVTDAGSASWLYNYHSQNNTDNLPALQAFSVSHEPSPWMGDRQSFQVMPSAAAGVPDADRNARALAFKHDDEVARAHYYGVTFQNGIKTEIAPTDHAAVMRFSFPGNDSSLIFDNVNNSGGLTLDPATGTLSGYTDAKSGLSAGAGRMFVYATFDKPVTAGAKLTGQGRDNVTGYMRFDAGADKTVTMRIATSLLSVDQAKKNLAMEAGPNVSFDQARDAAQQAWDKQLGVIEVQGASKDQLETLYSNLYRLFLYPNEGFENTGTADKPVYKYASPVSPKAGADTATQTGSKVVDGQTYVNNGFWDTYRTTWPAYSLLTPDMAGKMVDGFVQQYRDAGWIARWSSPGYADLMTGTSSDVAFADAYLKGVTNFDVKSAYEAAVKNATVTPPNSAVGRKGLDQSIFLGYTPNSTGEGFSWAMEGYVNDFGIANLSKKLYDQAPATDPKKAEYQENYQYFTSRAQQYVNLFDPSVGFFQGKDANGQFTKSKADYDPRVWGGDYTETDGWNMAFTVPQDGQGLADLYGGKDKLANKLDQFFADQETANFPGSYGGAIHEMREARDVRMGQYGHSNQPSHHLLYMYDYAGQPSKTQAKVREALSRLYTGSELGQGYAGDEDNGEMSAWYVFGALGFYPLQMGSPNYAIGSPLFTKATVHLPGGDLVINAPKNKAKNVYVQGLKVNGKAYTSTSLPQDLLAHGGTLDFDMGPNPSKWGTGPNDAPKSITTGDTPPTPLHDEIGPGRGTLSTSDGSDAKALVDNTSATEAKVTGAVQYQLNSTDEAVTHYTLTSPKGAGDPKSWVLKGSYDGKTWAVADQQTDQAFSWRQQTRAFAVKNPAHYAYYRLEVTATTGGTASLAEFELLGRPDASCTKTLTGVQNGPLTVSSGTVCLNGATVSGPVTVSGGASLVVRGGSISGPLSSTGAAQVVLNRTKVSGPVAITGTTGSVSIELTTIGGPATLVGNHSTVLASSTVGGPLACTGNTPAPTDNTLANTVRGPSAGQCAKP</sequence>
<dbReference type="InterPro" id="IPR005887">
    <property type="entry name" value="GH92_a_mannosidase_put"/>
</dbReference>
<evidence type="ECO:0000259" key="3">
    <source>
        <dbReference type="PROSITE" id="PS50022"/>
    </source>
</evidence>
<feature type="region of interest" description="Disordered" evidence="1">
    <location>
        <begin position="36"/>
        <end position="81"/>
    </location>
</feature>
<dbReference type="STRING" id="394193.SAMN04489732_102388"/>
<evidence type="ECO:0000313" key="4">
    <source>
        <dbReference type="EMBL" id="SEO84837.1"/>
    </source>
</evidence>
<feature type="signal peptide" evidence="2">
    <location>
        <begin position="1"/>
        <end position="28"/>
    </location>
</feature>
<reference evidence="5" key="1">
    <citation type="submission" date="2016-10" db="EMBL/GenBank/DDBJ databases">
        <authorList>
            <person name="Varghese N."/>
            <person name="Submissions S."/>
        </authorList>
    </citation>
    <scope>NUCLEOTIDE SEQUENCE [LARGE SCALE GENOMIC DNA]</scope>
    <source>
        <strain evidence="5">DSM 44993</strain>
    </source>
</reference>
<dbReference type="Proteomes" id="UP000198582">
    <property type="component" value="Unassembled WGS sequence"/>
</dbReference>
<dbReference type="Pfam" id="PF07971">
    <property type="entry name" value="Glyco_hydro_92"/>
    <property type="match status" value="1"/>
</dbReference>
<dbReference type="InterPro" id="IPR008928">
    <property type="entry name" value="6-hairpin_glycosidase_sf"/>
</dbReference>
<evidence type="ECO:0000313" key="5">
    <source>
        <dbReference type="Proteomes" id="UP000198582"/>
    </source>
</evidence>
<feature type="region of interest" description="Disordered" evidence="1">
    <location>
        <begin position="1137"/>
        <end position="1183"/>
    </location>
</feature>
<dbReference type="NCBIfam" id="TIGR01180">
    <property type="entry name" value="aman2_put"/>
    <property type="match status" value="1"/>
</dbReference>
<dbReference type="InterPro" id="IPR050883">
    <property type="entry name" value="PNGase"/>
</dbReference>
<dbReference type="GO" id="GO:0005829">
    <property type="term" value="C:cytosol"/>
    <property type="evidence" value="ECO:0007669"/>
    <property type="project" value="TreeGrafter"/>
</dbReference>
<dbReference type="InterPro" id="IPR041371">
    <property type="entry name" value="GH92_N"/>
</dbReference>
<dbReference type="GO" id="GO:0006516">
    <property type="term" value="P:glycoprotein catabolic process"/>
    <property type="evidence" value="ECO:0007669"/>
    <property type="project" value="TreeGrafter"/>
</dbReference>
<dbReference type="Pfam" id="PF17678">
    <property type="entry name" value="Glyco_hydro_92N"/>
    <property type="match status" value="1"/>
</dbReference>
<keyword evidence="2" id="KW-0732">Signal</keyword>
<keyword evidence="5" id="KW-1185">Reference proteome</keyword>
<dbReference type="PANTHER" id="PTHR12143">
    <property type="entry name" value="PEPTIDE N-GLYCANASE PNGASE -RELATED"/>
    <property type="match status" value="1"/>
</dbReference>
<dbReference type="RefSeq" id="WP_091613881.1">
    <property type="nucleotide sequence ID" value="NZ_FOEF01000002.1"/>
</dbReference>
<organism evidence="4 5">
    <name type="scientific">Amycolatopsis saalfeldensis</name>
    <dbReference type="NCBI Taxonomy" id="394193"/>
    <lineage>
        <taxon>Bacteria</taxon>
        <taxon>Bacillati</taxon>
        <taxon>Actinomycetota</taxon>
        <taxon>Actinomycetes</taxon>
        <taxon>Pseudonocardiales</taxon>
        <taxon>Pseudonocardiaceae</taxon>
        <taxon>Amycolatopsis</taxon>
    </lineage>
</organism>
<dbReference type="OrthoDB" id="9804511at2"/>
<feature type="chain" id="PRO_5038685540" evidence="2">
    <location>
        <begin position="29"/>
        <end position="1435"/>
    </location>
</feature>
<dbReference type="Gene3D" id="2.70.98.10">
    <property type="match status" value="1"/>
</dbReference>
<feature type="domain" description="F5/8 type C" evidence="3">
    <location>
        <begin position="75"/>
        <end position="215"/>
    </location>
</feature>
<dbReference type="PROSITE" id="PS50022">
    <property type="entry name" value="FA58C_3"/>
    <property type="match status" value="1"/>
</dbReference>
<dbReference type="GO" id="GO:0005975">
    <property type="term" value="P:carbohydrate metabolic process"/>
    <property type="evidence" value="ECO:0007669"/>
    <property type="project" value="InterPro"/>
</dbReference>
<gene>
    <name evidence="4" type="ORF">SAMN04489732_102388</name>
</gene>
<evidence type="ECO:0000256" key="1">
    <source>
        <dbReference type="SAM" id="MobiDB-lite"/>
    </source>
</evidence>
<evidence type="ECO:0000256" key="2">
    <source>
        <dbReference type="SAM" id="SignalP"/>
    </source>
</evidence>
<dbReference type="SUPFAM" id="SSF48208">
    <property type="entry name" value="Six-hairpin glycosidases"/>
    <property type="match status" value="1"/>
</dbReference>
<feature type="compositionally biased region" description="Polar residues" evidence="1">
    <location>
        <begin position="1410"/>
        <end position="1422"/>
    </location>
</feature>
<dbReference type="Gene3D" id="3.30.2080.10">
    <property type="entry name" value="GH92 mannosidase domain"/>
    <property type="match status" value="1"/>
</dbReference>
<dbReference type="PANTHER" id="PTHR12143:SF43">
    <property type="entry name" value="PUTATIVE-RELATED"/>
    <property type="match status" value="1"/>
</dbReference>
<dbReference type="FunFam" id="1.20.1050.60:FF:000001">
    <property type="entry name" value="Putative alpha-1,2-mannosidase"/>
    <property type="match status" value="1"/>
</dbReference>
<feature type="region of interest" description="Disordered" evidence="1">
    <location>
        <begin position="1410"/>
        <end position="1435"/>
    </location>
</feature>
<dbReference type="Gene3D" id="2.60.120.260">
    <property type="entry name" value="Galactose-binding domain-like"/>
    <property type="match status" value="2"/>
</dbReference>
<feature type="compositionally biased region" description="Low complexity" evidence="1">
    <location>
        <begin position="36"/>
        <end position="46"/>
    </location>
</feature>
<dbReference type="FunFam" id="3.30.2080.10:FF:000001">
    <property type="entry name" value="Alpha-1,2-mannosidase subfamily"/>
    <property type="match status" value="1"/>
</dbReference>
<dbReference type="InterPro" id="IPR012939">
    <property type="entry name" value="Glyco_hydro_92"/>
</dbReference>
<dbReference type="GO" id="GO:0030246">
    <property type="term" value="F:carbohydrate binding"/>
    <property type="evidence" value="ECO:0007669"/>
    <property type="project" value="InterPro"/>
</dbReference>
<accession>A0A1H8T1Q4</accession>
<dbReference type="Pfam" id="PF00754">
    <property type="entry name" value="F5_F8_type_C"/>
    <property type="match status" value="1"/>
</dbReference>
<proteinExistence type="predicted"/>
<dbReference type="InterPro" id="IPR014718">
    <property type="entry name" value="GH-type_carb-bd"/>
</dbReference>
<dbReference type="SUPFAM" id="SSF49785">
    <property type="entry name" value="Galactose-binding domain-like"/>
    <property type="match status" value="2"/>
</dbReference>
<dbReference type="InterPro" id="IPR000421">
    <property type="entry name" value="FA58C"/>
</dbReference>
<dbReference type="Gene3D" id="1.20.1050.60">
    <property type="entry name" value="alpha-1,2-mannosidase"/>
    <property type="match status" value="1"/>
</dbReference>
<dbReference type="Gene3D" id="1.20.1610.10">
    <property type="entry name" value="alpha-1,2-mannosidases domains"/>
    <property type="match status" value="1"/>
</dbReference>
<protein>
    <submittedName>
        <fullName evidence="4">Alpha-1,2-mannosidase, putative</fullName>
    </submittedName>
</protein>
<dbReference type="GO" id="GO:0000224">
    <property type="term" value="F:peptide-N4-(N-acetyl-beta-glucosaminyl)asparagine amidase activity"/>
    <property type="evidence" value="ECO:0007669"/>
    <property type="project" value="TreeGrafter"/>
</dbReference>
<dbReference type="InterPro" id="IPR008979">
    <property type="entry name" value="Galactose-bd-like_sf"/>
</dbReference>
<dbReference type="EMBL" id="FOEF01000002">
    <property type="protein sequence ID" value="SEO84837.1"/>
    <property type="molecule type" value="Genomic_DNA"/>
</dbReference>
<name>A0A1H8T1Q4_9PSEU</name>